<dbReference type="InterPro" id="IPR047196">
    <property type="entry name" value="YidC_ALB_C"/>
</dbReference>
<dbReference type="InterPro" id="IPR001708">
    <property type="entry name" value="YidC/ALB3/OXA1/COX18"/>
</dbReference>
<comment type="caution">
    <text evidence="9">The sequence shown here is derived from an EMBL/GenBank/DDBJ whole genome shotgun (WGS) entry which is preliminary data.</text>
</comment>
<keyword evidence="7" id="KW-0732">Signal</keyword>
<dbReference type="EMBL" id="JAFCMP010000543">
    <property type="protein sequence ID" value="KAG5175925.1"/>
    <property type="molecule type" value="Genomic_DNA"/>
</dbReference>
<keyword evidence="10" id="KW-1185">Reference proteome</keyword>
<reference evidence="9" key="1">
    <citation type="submission" date="2021-02" db="EMBL/GenBank/DDBJ databases">
        <title>First Annotated Genome of the Yellow-green Alga Tribonema minus.</title>
        <authorList>
            <person name="Mahan K.M."/>
        </authorList>
    </citation>
    <scope>NUCLEOTIDE SEQUENCE</scope>
    <source>
        <strain evidence="9">UTEX B ZZ1240</strain>
    </source>
</reference>
<evidence type="ECO:0000256" key="5">
    <source>
        <dbReference type="RuleBase" id="RU003945"/>
    </source>
</evidence>
<evidence type="ECO:0000256" key="6">
    <source>
        <dbReference type="SAM" id="MobiDB-lite"/>
    </source>
</evidence>
<evidence type="ECO:0000313" key="9">
    <source>
        <dbReference type="EMBL" id="KAG5175925.1"/>
    </source>
</evidence>
<evidence type="ECO:0000256" key="7">
    <source>
        <dbReference type="SAM" id="SignalP"/>
    </source>
</evidence>
<dbReference type="NCBIfam" id="TIGR03592">
    <property type="entry name" value="yidC_oxa1_cterm"/>
    <property type="match status" value="1"/>
</dbReference>
<dbReference type="Proteomes" id="UP000664859">
    <property type="component" value="Unassembled WGS sequence"/>
</dbReference>
<sequence length="427" mass="44463">MARRLGLVGLACLASAAAFVINAPAGIVVSNGFGRVARRTVQSRGSPAATSGVGGLRALADGGIDFTVLHQVFSGLADATAATADAAADAAANNGGVFAGLVTATEAAITMLHDALKGAGVEQSYGYAIIGFTLFIKGVTFPLTYQQLASTTKMQTLQPKVKDIQKRLANNPEAANKAIADLYKEEEVNPLSGCLPSLAQIPIFISLYRALLNLAKENKLDEGFLWLPSLEGPVFGAPPTESLNWIKTWENGVPALGWHDTLCYLSIPVILVITQSISQQLISPPKKEGAEADTSQAILKYLPLLIGWFSLNVPSGLGLYWIVNNIVSTAASVLIRQQLGLPATAGATPGVTAEANATVAKAKVLDAEVVKSVSDMAPGTQLEEAKGFGSAAQSEGEDVQGEIIAANSSVKPKKSSGKKKRSKKGGR</sequence>
<name>A0A835YLS0_9STRA</name>
<dbReference type="PANTHER" id="PTHR12428">
    <property type="entry name" value="OXA1"/>
    <property type="match status" value="1"/>
</dbReference>
<evidence type="ECO:0000256" key="1">
    <source>
        <dbReference type="ARBA" id="ARBA00004141"/>
    </source>
</evidence>
<dbReference type="GO" id="GO:0016020">
    <property type="term" value="C:membrane"/>
    <property type="evidence" value="ECO:0007669"/>
    <property type="project" value="UniProtKB-SubCell"/>
</dbReference>
<feature type="chain" id="PRO_5032471216" evidence="7">
    <location>
        <begin position="19"/>
        <end position="427"/>
    </location>
</feature>
<gene>
    <name evidence="9" type="ORF">JKP88DRAFT_228356</name>
</gene>
<feature type="compositionally biased region" description="Basic residues" evidence="6">
    <location>
        <begin position="411"/>
        <end position="427"/>
    </location>
</feature>
<feature type="domain" description="Membrane insertase YidC/Oxa/ALB C-terminal" evidence="8">
    <location>
        <begin position="125"/>
        <end position="336"/>
    </location>
</feature>
<feature type="region of interest" description="Disordered" evidence="6">
    <location>
        <begin position="384"/>
        <end position="427"/>
    </location>
</feature>
<keyword evidence="4" id="KW-0472">Membrane</keyword>
<evidence type="ECO:0000256" key="2">
    <source>
        <dbReference type="ARBA" id="ARBA00022692"/>
    </source>
</evidence>
<keyword evidence="3" id="KW-1133">Transmembrane helix</keyword>
<evidence type="ECO:0000256" key="4">
    <source>
        <dbReference type="ARBA" id="ARBA00023136"/>
    </source>
</evidence>
<dbReference type="GO" id="GO:0051205">
    <property type="term" value="P:protein insertion into membrane"/>
    <property type="evidence" value="ECO:0007669"/>
    <property type="project" value="TreeGrafter"/>
</dbReference>
<dbReference type="GO" id="GO:0032977">
    <property type="term" value="F:membrane insertase activity"/>
    <property type="evidence" value="ECO:0007669"/>
    <property type="project" value="InterPro"/>
</dbReference>
<protein>
    <submittedName>
        <fullName evidence="9">Alb3-like protein, thylakoidal inner membrane insertase</fullName>
    </submittedName>
</protein>
<evidence type="ECO:0000259" key="8">
    <source>
        <dbReference type="Pfam" id="PF02096"/>
    </source>
</evidence>
<dbReference type="Pfam" id="PF02096">
    <property type="entry name" value="60KD_IMP"/>
    <property type="match status" value="1"/>
</dbReference>
<organism evidence="9 10">
    <name type="scientific">Tribonema minus</name>
    <dbReference type="NCBI Taxonomy" id="303371"/>
    <lineage>
        <taxon>Eukaryota</taxon>
        <taxon>Sar</taxon>
        <taxon>Stramenopiles</taxon>
        <taxon>Ochrophyta</taxon>
        <taxon>PX clade</taxon>
        <taxon>Xanthophyceae</taxon>
        <taxon>Tribonematales</taxon>
        <taxon>Tribonemataceae</taxon>
        <taxon>Tribonema</taxon>
    </lineage>
</organism>
<evidence type="ECO:0000313" key="10">
    <source>
        <dbReference type="Proteomes" id="UP000664859"/>
    </source>
</evidence>
<dbReference type="InterPro" id="IPR028055">
    <property type="entry name" value="YidC/Oxa/ALB_C"/>
</dbReference>
<keyword evidence="2 5" id="KW-0812">Transmembrane</keyword>
<feature type="signal peptide" evidence="7">
    <location>
        <begin position="1"/>
        <end position="18"/>
    </location>
</feature>
<proteinExistence type="inferred from homology"/>
<dbReference type="AlphaFoldDB" id="A0A835YLS0"/>
<dbReference type="OrthoDB" id="2148490at2759"/>
<comment type="subcellular location">
    <subcellularLocation>
        <location evidence="1 5">Membrane</location>
        <topology evidence="1 5">Multi-pass membrane protein</topology>
    </subcellularLocation>
</comment>
<accession>A0A835YLS0</accession>
<dbReference type="CDD" id="cd20070">
    <property type="entry name" value="5TM_YidC_Alb3"/>
    <property type="match status" value="1"/>
</dbReference>
<evidence type="ECO:0000256" key="3">
    <source>
        <dbReference type="ARBA" id="ARBA00022989"/>
    </source>
</evidence>
<comment type="similarity">
    <text evidence="5">Belongs to the OXA1/ALB3/YidC family.</text>
</comment>
<dbReference type="PANTHER" id="PTHR12428:SF14">
    <property type="entry name" value="ALBINO3-LIKE PROTEIN 1, CHLOROPLASTIC"/>
    <property type="match status" value="1"/>
</dbReference>